<dbReference type="SUPFAM" id="SSF56219">
    <property type="entry name" value="DNase I-like"/>
    <property type="match status" value="1"/>
</dbReference>
<dbReference type="STRING" id="7897.ENSLACP00000000364"/>
<dbReference type="OMA" id="IIVANTW"/>
<dbReference type="InterPro" id="IPR036691">
    <property type="entry name" value="Endo/exonu/phosph_ase_sf"/>
</dbReference>
<dbReference type="Ensembl" id="ENSLACT00000000366.1">
    <property type="protein sequence ID" value="ENSLACP00000000364.1"/>
    <property type="gene ID" value="ENSLACG00000000329.1"/>
</dbReference>
<reference evidence="1" key="2">
    <citation type="submission" date="2025-08" db="UniProtKB">
        <authorList>
            <consortium name="Ensembl"/>
        </authorList>
    </citation>
    <scope>IDENTIFICATION</scope>
</reference>
<dbReference type="Gene3D" id="3.60.10.10">
    <property type="entry name" value="Endonuclease/exonuclease/phosphatase"/>
    <property type="match status" value="1"/>
</dbReference>
<evidence type="ECO:0000313" key="1">
    <source>
        <dbReference type="Ensembl" id="ENSLACP00000000364.1"/>
    </source>
</evidence>
<proteinExistence type="predicted"/>
<reference evidence="2" key="1">
    <citation type="submission" date="2011-08" db="EMBL/GenBank/DDBJ databases">
        <title>The draft genome of Latimeria chalumnae.</title>
        <authorList>
            <person name="Di Palma F."/>
            <person name="Alfoldi J."/>
            <person name="Johnson J."/>
            <person name="Berlin A."/>
            <person name="Gnerre S."/>
            <person name="Jaffe D."/>
            <person name="MacCallum I."/>
            <person name="Young S."/>
            <person name="Walker B.J."/>
            <person name="Lander E."/>
            <person name="Lindblad-Toh K."/>
        </authorList>
    </citation>
    <scope>NUCLEOTIDE SEQUENCE [LARGE SCALE GENOMIC DNA]</scope>
    <source>
        <strain evidence="2">Wild caught</strain>
    </source>
</reference>
<evidence type="ECO:0008006" key="3">
    <source>
        <dbReference type="Google" id="ProtNLM"/>
    </source>
</evidence>
<dbReference type="GeneTree" id="ENSGT00940000163895"/>
<sequence>MDNTSLEHVMGKHGVGQLNSNGEKLIEFCGINSFIIGGTHFRHKTIHKITWKSNDGITRNQINHIIINRKWAKSLLDVRIKRGADISSDHFLVVANIQISLKARKKSNTLFRRYNTALLDQPEVCNQLQLEIRDRFK</sequence>
<dbReference type="InParanoid" id="H2ZSJ3"/>
<protein>
    <recommendedName>
        <fullName evidence="3">Endonuclease/exonuclease/phosphatase domain-containing protein</fullName>
    </recommendedName>
</protein>
<dbReference type="AlphaFoldDB" id="H2ZSJ3"/>
<dbReference type="EMBL" id="AFYH01188725">
    <property type="status" value="NOT_ANNOTATED_CDS"/>
    <property type="molecule type" value="Genomic_DNA"/>
</dbReference>
<accession>H2ZSJ3</accession>
<dbReference type="eggNOG" id="ENOG502RT54">
    <property type="taxonomic scope" value="Eukaryota"/>
</dbReference>
<name>H2ZSJ3_LATCH</name>
<dbReference type="Proteomes" id="UP000008672">
    <property type="component" value="Unassembled WGS sequence"/>
</dbReference>
<evidence type="ECO:0000313" key="2">
    <source>
        <dbReference type="Proteomes" id="UP000008672"/>
    </source>
</evidence>
<keyword evidence="2" id="KW-1185">Reference proteome</keyword>
<reference evidence="1" key="3">
    <citation type="submission" date="2025-09" db="UniProtKB">
        <authorList>
            <consortium name="Ensembl"/>
        </authorList>
    </citation>
    <scope>IDENTIFICATION</scope>
</reference>
<dbReference type="HOGENOM" id="CLU_000680_18_0_1"/>
<organism evidence="1 2">
    <name type="scientific">Latimeria chalumnae</name>
    <name type="common">Coelacanth</name>
    <dbReference type="NCBI Taxonomy" id="7897"/>
    <lineage>
        <taxon>Eukaryota</taxon>
        <taxon>Metazoa</taxon>
        <taxon>Chordata</taxon>
        <taxon>Craniata</taxon>
        <taxon>Vertebrata</taxon>
        <taxon>Euteleostomi</taxon>
        <taxon>Coelacanthiformes</taxon>
        <taxon>Coelacanthidae</taxon>
        <taxon>Latimeria</taxon>
    </lineage>
</organism>